<dbReference type="EMBL" id="MU128923">
    <property type="protein sequence ID" value="KAF9518640.1"/>
    <property type="molecule type" value="Genomic_DNA"/>
</dbReference>
<organism evidence="3 4">
    <name type="scientific">Hydnum rufescens UP504</name>
    <dbReference type="NCBI Taxonomy" id="1448309"/>
    <lineage>
        <taxon>Eukaryota</taxon>
        <taxon>Fungi</taxon>
        <taxon>Dikarya</taxon>
        <taxon>Basidiomycota</taxon>
        <taxon>Agaricomycotina</taxon>
        <taxon>Agaricomycetes</taxon>
        <taxon>Cantharellales</taxon>
        <taxon>Hydnaceae</taxon>
        <taxon>Hydnum</taxon>
    </lineage>
</organism>
<feature type="domain" description="Mmc1 C-terminal" evidence="2">
    <location>
        <begin position="181"/>
        <end position="359"/>
    </location>
</feature>
<reference evidence="3" key="1">
    <citation type="journal article" date="2020" name="Nat. Commun.">
        <title>Large-scale genome sequencing of mycorrhizal fungi provides insights into the early evolution of symbiotic traits.</title>
        <authorList>
            <person name="Miyauchi S."/>
            <person name="Kiss E."/>
            <person name="Kuo A."/>
            <person name="Drula E."/>
            <person name="Kohler A."/>
            <person name="Sanchez-Garcia M."/>
            <person name="Morin E."/>
            <person name="Andreopoulos B."/>
            <person name="Barry K.W."/>
            <person name="Bonito G."/>
            <person name="Buee M."/>
            <person name="Carver A."/>
            <person name="Chen C."/>
            <person name="Cichocki N."/>
            <person name="Clum A."/>
            <person name="Culley D."/>
            <person name="Crous P.W."/>
            <person name="Fauchery L."/>
            <person name="Girlanda M."/>
            <person name="Hayes R.D."/>
            <person name="Keri Z."/>
            <person name="LaButti K."/>
            <person name="Lipzen A."/>
            <person name="Lombard V."/>
            <person name="Magnuson J."/>
            <person name="Maillard F."/>
            <person name="Murat C."/>
            <person name="Nolan M."/>
            <person name="Ohm R.A."/>
            <person name="Pangilinan J."/>
            <person name="Pereira M.F."/>
            <person name="Perotto S."/>
            <person name="Peter M."/>
            <person name="Pfister S."/>
            <person name="Riley R."/>
            <person name="Sitrit Y."/>
            <person name="Stielow J.B."/>
            <person name="Szollosi G."/>
            <person name="Zifcakova L."/>
            <person name="Stursova M."/>
            <person name="Spatafora J.W."/>
            <person name="Tedersoo L."/>
            <person name="Vaario L.M."/>
            <person name="Yamada A."/>
            <person name="Yan M."/>
            <person name="Wang P."/>
            <person name="Xu J."/>
            <person name="Bruns T."/>
            <person name="Baldrian P."/>
            <person name="Vilgalys R."/>
            <person name="Dunand C."/>
            <person name="Henrissat B."/>
            <person name="Grigoriev I.V."/>
            <person name="Hibbett D."/>
            <person name="Nagy L.G."/>
            <person name="Martin F.M."/>
        </authorList>
    </citation>
    <scope>NUCLEOTIDE SEQUENCE</scope>
    <source>
        <strain evidence="3">UP504</strain>
    </source>
</reference>
<keyword evidence="4" id="KW-1185">Reference proteome</keyword>
<name>A0A9P6B802_9AGAM</name>
<proteinExistence type="predicted"/>
<protein>
    <recommendedName>
        <fullName evidence="2">Mmc1 C-terminal domain-containing protein</fullName>
    </recommendedName>
</protein>
<dbReference type="PANTHER" id="PTHR38644:SF1">
    <property type="entry name" value="EXPRESSED PROTEIN"/>
    <property type="match status" value="1"/>
</dbReference>
<evidence type="ECO:0000313" key="3">
    <source>
        <dbReference type="EMBL" id="KAF9518640.1"/>
    </source>
</evidence>
<evidence type="ECO:0000313" key="4">
    <source>
        <dbReference type="Proteomes" id="UP000886523"/>
    </source>
</evidence>
<dbReference type="Proteomes" id="UP000886523">
    <property type="component" value="Unassembled WGS sequence"/>
</dbReference>
<dbReference type="AlphaFoldDB" id="A0A9P6B802"/>
<comment type="caution">
    <text evidence="3">The sequence shown here is derived from an EMBL/GenBank/DDBJ whole genome shotgun (WGS) entry which is preliminary data.</text>
</comment>
<dbReference type="Pfam" id="PF23868">
    <property type="entry name" value="Mmc1_C"/>
    <property type="match status" value="1"/>
</dbReference>
<dbReference type="PANTHER" id="PTHR38644">
    <property type="entry name" value="EXPRESSED PROTEIN"/>
    <property type="match status" value="1"/>
</dbReference>
<gene>
    <name evidence="3" type="ORF">BS47DRAFT_1358722</name>
</gene>
<accession>A0A9P6B802</accession>
<evidence type="ECO:0000256" key="1">
    <source>
        <dbReference type="SAM" id="Coils"/>
    </source>
</evidence>
<dbReference type="OrthoDB" id="5319015at2759"/>
<sequence length="427" mass="47980">MIIDTLTHPSTSSAAPYSYHNLVKPFLETDGSSRLYFVSSEQALNTLNSFRLFHLQESLEHLPASTRAASVDRFHTDLISSGIPRLSQRIDHYLQGFNTPSDFPPLHMATALYTASSALHASKSALNDAKREIDLVRYQIQEMRSMSKETARCYKSQILNDGEAPITDSTQMAKHNVELYFSSLPWWKLPWRVDDFPTDVAQILSAMYGKELERHLIFHTGRLATLQAEQDTRIQEVLHLPDPRSPLHAPPLLVNSIEQLTSSTALHSTALTSPITRRLGQLTSDSNSNNALAQLHRRSQILLLQSYGLSFGGAGAAWGSWAGGYAGEEVALGMGLFGVLVGLRWAAGGWERVKRRWWETWSRVDDGLARDLHKQFEDVMQKMVLAKTVRTCDEFEGEIQKREESILHLLTEVAALEDEVRRLGAEE</sequence>
<dbReference type="InterPro" id="IPR056196">
    <property type="entry name" value="Mmc1_C"/>
</dbReference>
<feature type="coiled-coil region" evidence="1">
    <location>
        <begin position="399"/>
        <end position="426"/>
    </location>
</feature>
<evidence type="ECO:0000259" key="2">
    <source>
        <dbReference type="Pfam" id="PF23868"/>
    </source>
</evidence>
<keyword evidence="1" id="KW-0175">Coiled coil</keyword>